<evidence type="ECO:0000313" key="3">
    <source>
        <dbReference type="Proteomes" id="UP000230154"/>
    </source>
</evidence>
<reference evidence="3" key="1">
    <citation type="submission" date="2017-09" db="EMBL/GenBank/DDBJ databases">
        <title>Depth-based differentiation of microbial function through sediment-hosted aquifers and enrichment of novel symbionts in the deep terrestrial subsurface.</title>
        <authorList>
            <person name="Probst A.J."/>
            <person name="Ladd B."/>
            <person name="Jarett J.K."/>
            <person name="Geller-Mcgrath D.E."/>
            <person name="Sieber C.M.K."/>
            <person name="Emerson J.B."/>
            <person name="Anantharaman K."/>
            <person name="Thomas B.C."/>
            <person name="Malmstrom R."/>
            <person name="Stieglmeier M."/>
            <person name="Klingl A."/>
            <person name="Woyke T."/>
            <person name="Ryan C.M."/>
            <person name="Banfield J.F."/>
        </authorList>
    </citation>
    <scope>NUCLEOTIDE SEQUENCE [LARGE SCALE GENOMIC DNA]</scope>
</reference>
<dbReference type="EMBL" id="PFCB01000028">
    <property type="protein sequence ID" value="PIR74191.1"/>
    <property type="molecule type" value="Genomic_DNA"/>
</dbReference>
<feature type="transmembrane region" description="Helical" evidence="1">
    <location>
        <begin position="79"/>
        <end position="99"/>
    </location>
</feature>
<proteinExistence type="predicted"/>
<gene>
    <name evidence="2" type="ORF">COU35_03985</name>
</gene>
<evidence type="ECO:0000313" key="2">
    <source>
        <dbReference type="EMBL" id="PIR74191.1"/>
    </source>
</evidence>
<evidence type="ECO:0000256" key="1">
    <source>
        <dbReference type="SAM" id="Phobius"/>
    </source>
</evidence>
<feature type="transmembrane region" description="Helical" evidence="1">
    <location>
        <begin position="105"/>
        <end position="129"/>
    </location>
</feature>
<sequence>MRNLHKHHHFFSHANMDALYLSVFVMNIAESMISIFVPIYLYSLGYSITWIILFFLISRIGGALFALPASKIAANRGPAWSIALSTPFLIVYYIGLLALPQWPGLFLVLPLVITGRALLYNFGFDIIFLFSSHEKRMGRELSTLSIVSIMASVISPFAAGVLIVTAGYTSLFGFGAVLLCASVIPLFVARFTHRAFLVDGGQVLHHIFASEYRPASLSFVGYAIENSIGFIVWPIFLVLILTNVSSVGAVVSLSTFVTLIVITLVGKMVDKNKTGMLRFGTVLYFFGWVGSIFANTPVFASLIDIYRRAAGHFVGIPWAALFYSRARKQDMYAAVVARHLVYNASRIVVLPFLALLFLYVPHPFAWAFAIAGAFSLLYSLLGRKA</sequence>
<name>A0A2H0TPV9_9BACT</name>
<feature type="transmembrane region" description="Helical" evidence="1">
    <location>
        <begin position="170"/>
        <end position="189"/>
    </location>
</feature>
<comment type="caution">
    <text evidence="2">The sequence shown here is derived from an EMBL/GenBank/DDBJ whole genome shotgun (WGS) entry which is preliminary data.</text>
</comment>
<feature type="transmembrane region" description="Helical" evidence="1">
    <location>
        <begin position="48"/>
        <end position="67"/>
    </location>
</feature>
<feature type="transmembrane region" description="Helical" evidence="1">
    <location>
        <begin position="364"/>
        <end position="381"/>
    </location>
</feature>
<dbReference type="InterPro" id="IPR036259">
    <property type="entry name" value="MFS_trans_sf"/>
</dbReference>
<protein>
    <recommendedName>
        <fullName evidence="4">Major facilitator superfamily (MFS) profile domain-containing protein</fullName>
    </recommendedName>
</protein>
<feature type="transmembrane region" description="Helical" evidence="1">
    <location>
        <begin position="305"/>
        <end position="323"/>
    </location>
</feature>
<feature type="transmembrane region" description="Helical" evidence="1">
    <location>
        <begin position="219"/>
        <end position="241"/>
    </location>
</feature>
<keyword evidence="1" id="KW-1133">Transmembrane helix</keyword>
<dbReference type="AlphaFoldDB" id="A0A2H0TPV9"/>
<feature type="transmembrane region" description="Helical" evidence="1">
    <location>
        <begin position="20"/>
        <end position="42"/>
    </location>
</feature>
<organism evidence="2 3">
    <name type="scientific">Candidatus Magasanikbacteria bacterium CG10_big_fil_rev_8_21_14_0_10_47_10</name>
    <dbReference type="NCBI Taxonomy" id="1974652"/>
    <lineage>
        <taxon>Bacteria</taxon>
        <taxon>Candidatus Magasanikiibacteriota</taxon>
    </lineage>
</organism>
<dbReference type="Gene3D" id="1.20.1250.20">
    <property type="entry name" value="MFS general substrate transporter like domains"/>
    <property type="match status" value="1"/>
</dbReference>
<feature type="transmembrane region" description="Helical" evidence="1">
    <location>
        <begin position="335"/>
        <end position="358"/>
    </location>
</feature>
<accession>A0A2H0TPV9</accession>
<keyword evidence="1" id="KW-0812">Transmembrane</keyword>
<dbReference type="SUPFAM" id="SSF103473">
    <property type="entry name" value="MFS general substrate transporter"/>
    <property type="match status" value="1"/>
</dbReference>
<feature type="transmembrane region" description="Helical" evidence="1">
    <location>
        <begin position="277"/>
        <end position="299"/>
    </location>
</feature>
<feature type="transmembrane region" description="Helical" evidence="1">
    <location>
        <begin position="141"/>
        <end position="164"/>
    </location>
</feature>
<feature type="transmembrane region" description="Helical" evidence="1">
    <location>
        <begin position="247"/>
        <end position="265"/>
    </location>
</feature>
<evidence type="ECO:0008006" key="4">
    <source>
        <dbReference type="Google" id="ProtNLM"/>
    </source>
</evidence>
<dbReference type="Proteomes" id="UP000230154">
    <property type="component" value="Unassembled WGS sequence"/>
</dbReference>
<keyword evidence="1" id="KW-0472">Membrane</keyword>